<accession>X1KMK6</accession>
<evidence type="ECO:0000256" key="2">
    <source>
        <dbReference type="ARBA" id="ARBA00022603"/>
    </source>
</evidence>
<comment type="caution">
    <text evidence="5">The sequence shown here is derived from an EMBL/GenBank/DDBJ whole genome shotgun (WGS) entry which is preliminary data.</text>
</comment>
<dbReference type="EMBL" id="BARV01007432">
    <property type="protein sequence ID" value="GAI07903.1"/>
    <property type="molecule type" value="Genomic_DNA"/>
</dbReference>
<dbReference type="GO" id="GO:0005829">
    <property type="term" value="C:cytosol"/>
    <property type="evidence" value="ECO:0007669"/>
    <property type="project" value="TreeGrafter"/>
</dbReference>
<organism evidence="5">
    <name type="scientific">marine sediment metagenome</name>
    <dbReference type="NCBI Taxonomy" id="412755"/>
    <lineage>
        <taxon>unclassified sequences</taxon>
        <taxon>metagenomes</taxon>
        <taxon>ecological metagenomes</taxon>
    </lineage>
</organism>
<reference evidence="5" key="1">
    <citation type="journal article" date="2014" name="Front. Microbiol.">
        <title>High frequency of phylogenetically diverse reductive dehalogenase-homologous genes in deep subseafloor sedimentary metagenomes.</title>
        <authorList>
            <person name="Kawai M."/>
            <person name="Futagami T."/>
            <person name="Toyoda A."/>
            <person name="Takaki Y."/>
            <person name="Nishi S."/>
            <person name="Hori S."/>
            <person name="Arai W."/>
            <person name="Tsubouchi T."/>
            <person name="Morono Y."/>
            <person name="Uchiyama I."/>
            <person name="Ito T."/>
            <person name="Fujiyama A."/>
            <person name="Inagaki F."/>
            <person name="Takami H."/>
        </authorList>
    </citation>
    <scope>NUCLEOTIDE SEQUENCE</scope>
    <source>
        <strain evidence="5">Expedition CK06-06</strain>
    </source>
</reference>
<dbReference type="InterPro" id="IPR050554">
    <property type="entry name" value="Met_Synthase/Corrinoid"/>
</dbReference>
<protein>
    <recommendedName>
        <fullName evidence="4">Pterin-binding domain-containing protein</fullName>
    </recommendedName>
</protein>
<evidence type="ECO:0000256" key="3">
    <source>
        <dbReference type="ARBA" id="ARBA00022679"/>
    </source>
</evidence>
<dbReference type="AlphaFoldDB" id="X1KMK6"/>
<comment type="similarity">
    <text evidence="1">Belongs to the vitamin-B12 dependent methionine synthase family.</text>
</comment>
<dbReference type="NCBIfam" id="NF005719">
    <property type="entry name" value="PRK07535.1"/>
    <property type="match status" value="1"/>
</dbReference>
<dbReference type="InterPro" id="IPR011005">
    <property type="entry name" value="Dihydropteroate_synth-like_sf"/>
</dbReference>
<proteinExistence type="inferred from homology"/>
<gene>
    <name evidence="5" type="ORF">S06H3_15133</name>
</gene>
<dbReference type="InterPro" id="IPR000489">
    <property type="entry name" value="Pterin-binding_dom"/>
</dbReference>
<dbReference type="PANTHER" id="PTHR45833">
    <property type="entry name" value="METHIONINE SYNTHASE"/>
    <property type="match status" value="1"/>
</dbReference>
<dbReference type="GO" id="GO:0008705">
    <property type="term" value="F:methionine synthase activity"/>
    <property type="evidence" value="ECO:0007669"/>
    <property type="project" value="TreeGrafter"/>
</dbReference>
<dbReference type="GO" id="GO:0032259">
    <property type="term" value="P:methylation"/>
    <property type="evidence" value="ECO:0007669"/>
    <property type="project" value="UniProtKB-KW"/>
</dbReference>
<dbReference type="Gene3D" id="3.20.20.20">
    <property type="entry name" value="Dihydropteroate synthase-like"/>
    <property type="match status" value="1"/>
</dbReference>
<keyword evidence="2" id="KW-0489">Methyltransferase</keyword>
<dbReference type="SUPFAM" id="SSF51717">
    <property type="entry name" value="Dihydropteroate synthetase-like"/>
    <property type="match status" value="1"/>
</dbReference>
<name>X1KMK6_9ZZZZ</name>
<dbReference type="Pfam" id="PF00809">
    <property type="entry name" value="Pterin_bind"/>
    <property type="match status" value="1"/>
</dbReference>
<evidence type="ECO:0000313" key="5">
    <source>
        <dbReference type="EMBL" id="GAI07903.1"/>
    </source>
</evidence>
<evidence type="ECO:0000259" key="4">
    <source>
        <dbReference type="PROSITE" id="PS50972"/>
    </source>
</evidence>
<dbReference type="PROSITE" id="PS50972">
    <property type="entry name" value="PTERIN_BINDING"/>
    <property type="match status" value="1"/>
</dbReference>
<evidence type="ECO:0000256" key="1">
    <source>
        <dbReference type="ARBA" id="ARBA00010398"/>
    </source>
</evidence>
<feature type="domain" description="Pterin-binding" evidence="4">
    <location>
        <begin position="1"/>
        <end position="266"/>
    </location>
</feature>
<dbReference type="GO" id="GO:0042558">
    <property type="term" value="P:pteridine-containing compound metabolic process"/>
    <property type="evidence" value="ECO:0007669"/>
    <property type="project" value="InterPro"/>
</dbReference>
<keyword evidence="3" id="KW-0808">Transferase</keyword>
<sequence>MLIIGERINSSRGEIARAIERKDVNFIRDEAIRQAEAGAAYIDVNAGTFIESEAENLSWLVQVTQEAVETPLCIDTPDVKAAGAALKLCKERPILNSITAESKRLNSALPLLKEYKCSVIALLIDDSGMPNTVDGKLRIASSIVDRLLSEGIALGDIYIDPLVQPIGVTENAGVVVADAIANIMREYPGIHTICAISNVSHDLPQRKLLNQVFAVLAIQRGLDAALADPCDGHLMANILACEALLGKDKSCLGYIKAYRHGKLETT</sequence>